<organism evidence="1 2">
    <name type="scientific">Desmophyllum pertusum</name>
    <dbReference type="NCBI Taxonomy" id="174260"/>
    <lineage>
        <taxon>Eukaryota</taxon>
        <taxon>Metazoa</taxon>
        <taxon>Cnidaria</taxon>
        <taxon>Anthozoa</taxon>
        <taxon>Hexacorallia</taxon>
        <taxon>Scleractinia</taxon>
        <taxon>Caryophylliina</taxon>
        <taxon>Caryophylliidae</taxon>
        <taxon>Desmophyllum</taxon>
    </lineage>
</organism>
<gene>
    <name evidence="1" type="ORF">OS493_020106</name>
</gene>
<evidence type="ECO:0000313" key="2">
    <source>
        <dbReference type="Proteomes" id="UP001163046"/>
    </source>
</evidence>
<sequence length="154" mass="17830">MASESSDRSLFVRGCSWEEAPSDEAIMEHFTCYGQVDHVSVTRPKVMPESWIAVVSFFTLEGAQLTFTNRSSPNIRCFRGSFLCIDFFRIMVSKRQKKEWSDKKVTFIDSGWTFPVKVAKKKKRVKAARRAREQKVLEMWNPLAYRDKVSLCAC</sequence>
<dbReference type="GO" id="GO:0003676">
    <property type="term" value="F:nucleic acid binding"/>
    <property type="evidence" value="ECO:0007669"/>
    <property type="project" value="InterPro"/>
</dbReference>
<keyword evidence="2" id="KW-1185">Reference proteome</keyword>
<accession>A0A9X0A1G9</accession>
<comment type="caution">
    <text evidence="1">The sequence shown here is derived from an EMBL/GenBank/DDBJ whole genome shotgun (WGS) entry which is preliminary data.</text>
</comment>
<name>A0A9X0A1G9_9CNID</name>
<dbReference type="SUPFAM" id="SSF54928">
    <property type="entry name" value="RNA-binding domain, RBD"/>
    <property type="match status" value="1"/>
</dbReference>
<dbReference type="CDD" id="cd00590">
    <property type="entry name" value="RRM_SF"/>
    <property type="match status" value="1"/>
</dbReference>
<evidence type="ECO:0008006" key="3">
    <source>
        <dbReference type="Google" id="ProtNLM"/>
    </source>
</evidence>
<reference evidence="1" key="1">
    <citation type="submission" date="2023-01" db="EMBL/GenBank/DDBJ databases">
        <title>Genome assembly of the deep-sea coral Lophelia pertusa.</title>
        <authorList>
            <person name="Herrera S."/>
            <person name="Cordes E."/>
        </authorList>
    </citation>
    <scope>NUCLEOTIDE SEQUENCE</scope>
    <source>
        <strain evidence="1">USNM1676648</strain>
        <tissue evidence="1">Polyp</tissue>
    </source>
</reference>
<dbReference type="InterPro" id="IPR035979">
    <property type="entry name" value="RBD_domain_sf"/>
</dbReference>
<dbReference type="EMBL" id="MU825408">
    <property type="protein sequence ID" value="KAJ7391084.1"/>
    <property type="molecule type" value="Genomic_DNA"/>
</dbReference>
<protein>
    <recommendedName>
        <fullName evidence="3">RRM domain-containing protein</fullName>
    </recommendedName>
</protein>
<proteinExistence type="predicted"/>
<dbReference type="AlphaFoldDB" id="A0A9X0A1G9"/>
<dbReference type="Proteomes" id="UP001163046">
    <property type="component" value="Unassembled WGS sequence"/>
</dbReference>
<evidence type="ECO:0000313" key="1">
    <source>
        <dbReference type="EMBL" id="KAJ7391084.1"/>
    </source>
</evidence>